<protein>
    <submittedName>
        <fullName evidence="3">Response regulator with CheY-like receiver, AAA-type ATPase, and DNA-binding domains</fullName>
    </submittedName>
</protein>
<dbReference type="PANTHER" id="PTHR43228:SF1">
    <property type="entry name" value="TWO-COMPONENT RESPONSE REGULATOR ARR22"/>
    <property type="match status" value="1"/>
</dbReference>
<dbReference type="RefSeq" id="WP_014295747.1">
    <property type="nucleotide sequence ID" value="NC_016751.1"/>
</dbReference>
<dbReference type="SMART" id="SM00448">
    <property type="entry name" value="REC"/>
    <property type="match status" value="1"/>
</dbReference>
<dbReference type="AlphaFoldDB" id="H2J3N1"/>
<feature type="modified residue" description="4-aspartylphosphate" evidence="1">
    <location>
        <position position="53"/>
    </location>
</feature>
<name>H2J3N1_MARPK</name>
<gene>
    <name evidence="3" type="ordered locus">Marpi_0223</name>
</gene>
<dbReference type="Gene3D" id="3.40.50.2300">
    <property type="match status" value="1"/>
</dbReference>
<keyword evidence="1" id="KW-0597">Phosphoprotein</keyword>
<organism evidence="3 4">
    <name type="scientific">Marinitoga piezophila (strain DSM 14283 / JCM 11233 / KA3)</name>
    <dbReference type="NCBI Taxonomy" id="443254"/>
    <lineage>
        <taxon>Bacteria</taxon>
        <taxon>Thermotogati</taxon>
        <taxon>Thermotogota</taxon>
        <taxon>Thermotogae</taxon>
        <taxon>Petrotogales</taxon>
        <taxon>Petrotogaceae</taxon>
        <taxon>Marinitoga</taxon>
    </lineage>
</organism>
<dbReference type="GO" id="GO:0000160">
    <property type="term" value="P:phosphorelay signal transduction system"/>
    <property type="evidence" value="ECO:0007669"/>
    <property type="project" value="InterPro"/>
</dbReference>
<dbReference type="KEGG" id="mpz:Marpi_0223"/>
<dbReference type="InterPro" id="IPR001789">
    <property type="entry name" value="Sig_transdc_resp-reg_receiver"/>
</dbReference>
<dbReference type="SUPFAM" id="SSF52172">
    <property type="entry name" value="CheY-like"/>
    <property type="match status" value="1"/>
</dbReference>
<dbReference type="EMBL" id="CP003257">
    <property type="protein sequence ID" value="AEX84675.1"/>
    <property type="molecule type" value="Genomic_DNA"/>
</dbReference>
<dbReference type="OrthoDB" id="1684633at2"/>
<dbReference type="HOGENOM" id="CLU_1184568_0_0_0"/>
<reference evidence="3 4" key="1">
    <citation type="journal article" date="2012" name="J. Bacteriol.">
        <title>Complete Genome Sequence of the Thermophilic, Piezophilic, Heterotrophic Bacterium Marinitoga piezophila KA3.</title>
        <authorList>
            <person name="Lucas S."/>
            <person name="Han J."/>
            <person name="Lapidus A."/>
            <person name="Cheng J.F."/>
            <person name="Goodwin L.A."/>
            <person name="Pitluck S."/>
            <person name="Peters L."/>
            <person name="Mikhailova N."/>
            <person name="Teshima H."/>
            <person name="Detter J.C."/>
            <person name="Han C."/>
            <person name="Tapia R."/>
            <person name="Land M."/>
            <person name="Hauser L."/>
            <person name="Kyrpides N.C."/>
            <person name="Ivanova N."/>
            <person name="Pagani I."/>
            <person name="Vannier P."/>
            <person name="Oger P."/>
            <person name="Bartlett D.H."/>
            <person name="Noll K.M."/>
            <person name="Woyke T."/>
            <person name="Jebbar M."/>
        </authorList>
    </citation>
    <scope>NUCLEOTIDE SEQUENCE [LARGE SCALE GENOMIC DNA]</scope>
    <source>
        <strain evidence="4">DSM 14283 / JCM 11233 / KA3</strain>
    </source>
</reference>
<dbReference type="eggNOG" id="COG2197">
    <property type="taxonomic scope" value="Bacteria"/>
</dbReference>
<proteinExistence type="predicted"/>
<keyword evidence="3" id="KW-0238">DNA-binding</keyword>
<dbReference type="InterPro" id="IPR052048">
    <property type="entry name" value="ST_Response_Regulator"/>
</dbReference>
<keyword evidence="4" id="KW-1185">Reference proteome</keyword>
<dbReference type="InterPro" id="IPR011006">
    <property type="entry name" value="CheY-like_superfamily"/>
</dbReference>
<reference evidence="4" key="2">
    <citation type="submission" date="2012-01" db="EMBL/GenBank/DDBJ databases">
        <title>Complete sequence of chromosome of Marinitoga piezophila KA3.</title>
        <authorList>
            <person name="Lucas S."/>
            <person name="Han J."/>
            <person name="Lapidus A."/>
            <person name="Cheng J.-F."/>
            <person name="Goodwin L."/>
            <person name="Pitluck S."/>
            <person name="Peters L."/>
            <person name="Mikhailova N."/>
            <person name="Teshima H."/>
            <person name="Detter J.C."/>
            <person name="Han C."/>
            <person name="Tapia R."/>
            <person name="Land M."/>
            <person name="Hauser L."/>
            <person name="Kyrpides N."/>
            <person name="Ivanova N."/>
            <person name="Pagani I."/>
            <person name="Jebbar M."/>
            <person name="Vannier P."/>
            <person name="Oger P."/>
            <person name="Cario A."/>
            <person name="Bartlett D."/>
            <person name="Noll K.M."/>
            <person name="Woyke T."/>
        </authorList>
    </citation>
    <scope>NUCLEOTIDE SEQUENCE [LARGE SCALE GENOMIC DNA]</scope>
    <source>
        <strain evidence="4">DSM 14283 / JCM 11233 / KA3</strain>
    </source>
</reference>
<evidence type="ECO:0000313" key="3">
    <source>
        <dbReference type="EMBL" id="AEX84675.1"/>
    </source>
</evidence>
<accession>H2J3N1</accession>
<evidence type="ECO:0000259" key="2">
    <source>
        <dbReference type="PROSITE" id="PS50110"/>
    </source>
</evidence>
<dbReference type="PANTHER" id="PTHR43228">
    <property type="entry name" value="TWO-COMPONENT RESPONSE REGULATOR"/>
    <property type="match status" value="1"/>
</dbReference>
<evidence type="ECO:0000313" key="4">
    <source>
        <dbReference type="Proteomes" id="UP000007161"/>
    </source>
</evidence>
<dbReference type="PROSITE" id="PS50110">
    <property type="entry name" value="RESPONSE_REGULATORY"/>
    <property type="match status" value="1"/>
</dbReference>
<evidence type="ECO:0000256" key="1">
    <source>
        <dbReference type="PROSITE-ProRule" id="PRU00169"/>
    </source>
</evidence>
<dbReference type="Pfam" id="PF00072">
    <property type="entry name" value="Response_reg"/>
    <property type="match status" value="1"/>
</dbReference>
<dbReference type="GO" id="GO:0003677">
    <property type="term" value="F:DNA binding"/>
    <property type="evidence" value="ECO:0007669"/>
    <property type="project" value="UniProtKB-KW"/>
</dbReference>
<dbReference type="Proteomes" id="UP000007161">
    <property type="component" value="Chromosome"/>
</dbReference>
<sequence>MAKILIVEDNIVVRKDLKKIIESLGHTVIGELEDSNNLVNLYQKLQPDIITLDLVLKKSNGLDALKKLKKNFPDSKVIIISVTNNKKEIFDALNFGADYFIIKPITEEKLRKALNKIFISPNKVSKIRNLYKKQDEEDIVEVYNIDGVLKIYIKKPISGRVLEKINKVVDGLLIIKPLKIVFTYFDNEHNIFALKKSLNDIMLKIKRHGGDVDIEI</sequence>
<dbReference type="STRING" id="443254.Marpi_0223"/>
<feature type="domain" description="Response regulatory" evidence="2">
    <location>
        <begin position="3"/>
        <end position="118"/>
    </location>
</feature>